<evidence type="ECO:0000313" key="1">
    <source>
        <dbReference type="EMBL" id="GMN64481.1"/>
    </source>
</evidence>
<name>A0AA88DZ12_FICCA</name>
<sequence>MSGLEQHGFGHSRQVFVGVADVIVVLAERKLTSYVDAIGHHSRTQESLVPKFGQRAGYREKGKRRNPSQGETGFLEACGRILEQLVTGL</sequence>
<accession>A0AA88DZ12</accession>
<organism evidence="1 2">
    <name type="scientific">Ficus carica</name>
    <name type="common">Common fig</name>
    <dbReference type="NCBI Taxonomy" id="3494"/>
    <lineage>
        <taxon>Eukaryota</taxon>
        <taxon>Viridiplantae</taxon>
        <taxon>Streptophyta</taxon>
        <taxon>Embryophyta</taxon>
        <taxon>Tracheophyta</taxon>
        <taxon>Spermatophyta</taxon>
        <taxon>Magnoliopsida</taxon>
        <taxon>eudicotyledons</taxon>
        <taxon>Gunneridae</taxon>
        <taxon>Pentapetalae</taxon>
        <taxon>rosids</taxon>
        <taxon>fabids</taxon>
        <taxon>Rosales</taxon>
        <taxon>Moraceae</taxon>
        <taxon>Ficeae</taxon>
        <taxon>Ficus</taxon>
    </lineage>
</organism>
<proteinExistence type="predicted"/>
<dbReference type="EMBL" id="BTGU01000182">
    <property type="protein sequence ID" value="GMN64481.1"/>
    <property type="molecule type" value="Genomic_DNA"/>
</dbReference>
<protein>
    <submittedName>
        <fullName evidence="1">Uncharacterized protein</fullName>
    </submittedName>
</protein>
<dbReference type="Proteomes" id="UP001187192">
    <property type="component" value="Unassembled WGS sequence"/>
</dbReference>
<comment type="caution">
    <text evidence="1">The sequence shown here is derived from an EMBL/GenBank/DDBJ whole genome shotgun (WGS) entry which is preliminary data.</text>
</comment>
<evidence type="ECO:0000313" key="2">
    <source>
        <dbReference type="Proteomes" id="UP001187192"/>
    </source>
</evidence>
<dbReference type="AlphaFoldDB" id="A0AA88DZ12"/>
<reference evidence="1" key="1">
    <citation type="submission" date="2023-07" db="EMBL/GenBank/DDBJ databases">
        <title>draft genome sequence of fig (Ficus carica).</title>
        <authorList>
            <person name="Takahashi T."/>
            <person name="Nishimura K."/>
        </authorList>
    </citation>
    <scope>NUCLEOTIDE SEQUENCE</scope>
</reference>
<keyword evidence="2" id="KW-1185">Reference proteome</keyword>
<gene>
    <name evidence="1" type="ORF">TIFTF001_033559</name>
</gene>